<feature type="transmembrane region" description="Helical" evidence="2">
    <location>
        <begin position="445"/>
        <end position="466"/>
    </location>
</feature>
<evidence type="ECO:0000259" key="3">
    <source>
        <dbReference type="PROSITE" id="PS51831"/>
    </source>
</evidence>
<dbReference type="NCBIfam" id="TIGR00277">
    <property type="entry name" value="HDIG"/>
    <property type="match status" value="1"/>
</dbReference>
<dbReference type="Pfam" id="PF01966">
    <property type="entry name" value="HD"/>
    <property type="match status" value="1"/>
</dbReference>
<dbReference type="InterPro" id="IPR006674">
    <property type="entry name" value="HD_domain"/>
</dbReference>
<dbReference type="CDD" id="cd00077">
    <property type="entry name" value="HDc"/>
    <property type="match status" value="1"/>
</dbReference>
<dbReference type="Pfam" id="PF07697">
    <property type="entry name" value="7TMR-HDED"/>
    <property type="match status" value="1"/>
</dbReference>
<evidence type="ECO:0000313" key="4">
    <source>
        <dbReference type="EMBL" id="OWZ83062.1"/>
    </source>
</evidence>
<dbReference type="EMBL" id="NIQC01000028">
    <property type="protein sequence ID" value="OWZ83062.1"/>
    <property type="molecule type" value="Genomic_DNA"/>
</dbReference>
<feature type="transmembrane region" description="Helical" evidence="2">
    <location>
        <begin position="410"/>
        <end position="433"/>
    </location>
</feature>
<evidence type="ECO:0000256" key="2">
    <source>
        <dbReference type="SAM" id="Phobius"/>
    </source>
</evidence>
<feature type="transmembrane region" description="Helical" evidence="2">
    <location>
        <begin position="318"/>
        <end position="343"/>
    </location>
</feature>
<dbReference type="RefSeq" id="WP_089024228.1">
    <property type="nucleotide sequence ID" value="NZ_NIQC01000028.1"/>
</dbReference>
<keyword evidence="2" id="KW-0812">Transmembrane</keyword>
<accession>A0A226BW99</accession>
<dbReference type="AlphaFoldDB" id="A0A226BW99"/>
<dbReference type="PANTHER" id="PTHR36442">
    <property type="entry name" value="CYCLIC-DI-AMP PHOSPHODIESTERASE PGPH"/>
    <property type="match status" value="1"/>
</dbReference>
<dbReference type="PANTHER" id="PTHR36442:SF1">
    <property type="entry name" value="CYCLIC-DI-AMP PHOSPHODIESTERASE PGPH"/>
    <property type="match status" value="1"/>
</dbReference>
<dbReference type="InterPro" id="IPR052722">
    <property type="entry name" value="PgpH_phosphodiesterase"/>
</dbReference>
<keyword evidence="2" id="KW-1133">Transmembrane helix</keyword>
<keyword evidence="5" id="KW-1185">Reference proteome</keyword>
<gene>
    <name evidence="4" type="ORF">CDO51_10535</name>
</gene>
<feature type="transmembrane region" description="Helical" evidence="2">
    <location>
        <begin position="350"/>
        <end position="374"/>
    </location>
</feature>
<dbReference type="Pfam" id="PF07698">
    <property type="entry name" value="7TM-7TMR_HD"/>
    <property type="match status" value="1"/>
</dbReference>
<dbReference type="Gene3D" id="1.10.3210.10">
    <property type="entry name" value="Hypothetical protein af1432"/>
    <property type="match status" value="1"/>
</dbReference>
<comment type="caution">
    <text evidence="4">The sequence shown here is derived from an EMBL/GenBank/DDBJ whole genome shotgun (WGS) entry which is preliminary data.</text>
</comment>
<reference evidence="4 5" key="1">
    <citation type="submission" date="2017-06" db="EMBL/GenBank/DDBJ databases">
        <title>Draft Genome Sequence of Natranaerobius trueperi halophilic, alkalithermophilic bacteria from soda lakes.</title>
        <authorList>
            <person name="Zhao B."/>
        </authorList>
    </citation>
    <scope>NUCLEOTIDE SEQUENCE [LARGE SCALE GENOMIC DNA]</scope>
    <source>
        <strain evidence="4 5">DSM 18760</strain>
    </source>
</reference>
<organism evidence="4 5">
    <name type="scientific">Natranaerobius trueperi</name>
    <dbReference type="NCBI Taxonomy" id="759412"/>
    <lineage>
        <taxon>Bacteria</taxon>
        <taxon>Bacillati</taxon>
        <taxon>Bacillota</taxon>
        <taxon>Clostridia</taxon>
        <taxon>Natranaerobiales</taxon>
        <taxon>Natranaerobiaceae</taxon>
        <taxon>Natranaerobius</taxon>
    </lineage>
</organism>
<dbReference type="GO" id="GO:0016787">
    <property type="term" value="F:hydrolase activity"/>
    <property type="evidence" value="ECO:0007669"/>
    <property type="project" value="UniProtKB-KW"/>
</dbReference>
<dbReference type="InterPro" id="IPR011621">
    <property type="entry name" value="Metal-dep_PHydrolase_7TM_intra"/>
</dbReference>
<dbReference type="SUPFAM" id="SSF109604">
    <property type="entry name" value="HD-domain/PDEase-like"/>
    <property type="match status" value="1"/>
</dbReference>
<feature type="transmembrane region" description="Helical" evidence="2">
    <location>
        <begin position="380"/>
        <end position="398"/>
    </location>
</feature>
<feature type="transmembrane region" description="Helical" evidence="2">
    <location>
        <begin position="283"/>
        <end position="306"/>
    </location>
</feature>
<feature type="compositionally biased region" description="Basic and acidic residues" evidence="1">
    <location>
        <begin position="727"/>
        <end position="744"/>
    </location>
</feature>
<protein>
    <submittedName>
        <fullName evidence="4">Metal-dependent phosphohydrolase</fullName>
    </submittedName>
</protein>
<dbReference type="PROSITE" id="PS51831">
    <property type="entry name" value="HD"/>
    <property type="match status" value="1"/>
</dbReference>
<dbReference type="InterPro" id="IPR003607">
    <property type="entry name" value="HD/PDEase_dom"/>
</dbReference>
<dbReference type="InterPro" id="IPR011624">
    <property type="entry name" value="Metal-dep_PHydrolase_7TM_extra"/>
</dbReference>
<keyword evidence="4" id="KW-0378">Hydrolase</keyword>
<feature type="domain" description="HD" evidence="3">
    <location>
        <begin position="499"/>
        <end position="644"/>
    </location>
</feature>
<keyword evidence="2" id="KW-0472">Membrane</keyword>
<dbReference type="OrthoDB" id="9806952at2"/>
<evidence type="ECO:0000313" key="5">
    <source>
        <dbReference type="Proteomes" id="UP000214588"/>
    </source>
</evidence>
<evidence type="ECO:0000256" key="1">
    <source>
        <dbReference type="SAM" id="MobiDB-lite"/>
    </source>
</evidence>
<feature type="transmembrane region" description="Helical" evidence="2">
    <location>
        <begin position="27"/>
        <end position="46"/>
    </location>
</feature>
<name>A0A226BW99_9FIRM</name>
<feature type="compositionally biased region" description="Basic and acidic residues" evidence="1">
    <location>
        <begin position="706"/>
        <end position="719"/>
    </location>
</feature>
<dbReference type="SMART" id="SM00471">
    <property type="entry name" value="HDc"/>
    <property type="match status" value="1"/>
</dbReference>
<dbReference type="InterPro" id="IPR006675">
    <property type="entry name" value="HDIG_dom"/>
</dbReference>
<sequence>MNLGRGAQNENNSSTNNKEIKPLCQRVFIAFIVFLSVFAVTSVGFLPDTLEVGQVSPKTFYAPEEVVDRYTTEERRSEAEKDVPEVYDLDPSIKENSLKILTETFDLLIEANVEYYEKQEEALEQNEEYWNESETVTELEDDFFENAPVSLAEDMSIPIGDFSIESLEEVKSDANTILSNLLDQGIKPDAIDNAKEQIEQQVDVLPYHIDLKEFSLAALQETVSPNMTYNEDATEERRMLARKEVEPETIVEGEVIVREGERITERHLMILEDLGLQRAHGDYFMLLGLAILIAIVIGLAAIYIYYYFETTFYDNTLLVLLGLIFVATLVIARVSSVFSGYLIPTAMAAILFTVLFGARLSIVLVSLLAILIGVMSGNNIDVAILAIVGGFTGTYSVAKLQQRGDLTRAGLYVGLINATTIFALFLVDGGFRIEYDILADLLVNVFYGISNGILSAILAIGFLPYLDSAFGLTTSIRLLELANPNHPLLKKLLVDAPGTYHHSIIVANLAETAADELDADPILARVGAYYHDIGKITRPYFFIENQLTKDNPHDKISPSLSSLIITSHIKDGVELAKKNKLPRVIIDIIKEHHGTKMVSYFYQKACKDNSREDNLIEEDFRYTGPRPQSKESAIIMLADSVEAAVRTISSPNPGKIEGLVRKLIKQHLTEGHLDECHLTLKDLNIIAESFSKILSGIFHSRIEYPENLPDKREGKHGTDSKQPNGHTDNKSTDEATEKNSENDS</sequence>
<feature type="region of interest" description="Disordered" evidence="1">
    <location>
        <begin position="706"/>
        <end position="744"/>
    </location>
</feature>
<proteinExistence type="predicted"/>
<dbReference type="Proteomes" id="UP000214588">
    <property type="component" value="Unassembled WGS sequence"/>
</dbReference>